<protein>
    <submittedName>
        <fullName evidence="1">Uncharacterized protein</fullName>
    </submittedName>
</protein>
<dbReference type="EMBL" id="KK788560">
    <property type="protein sequence ID" value="KDO38170.1"/>
    <property type="molecule type" value="Genomic_DNA"/>
</dbReference>
<proteinExistence type="predicted"/>
<dbReference type="Proteomes" id="UP000027120">
    <property type="component" value="Unassembled WGS sequence"/>
</dbReference>
<accession>A0A067D9H2</accession>
<keyword evidence="2" id="KW-1185">Reference proteome</keyword>
<organism evidence="1 2">
    <name type="scientific">Citrus sinensis</name>
    <name type="common">Sweet orange</name>
    <name type="synonym">Citrus aurantium var. sinensis</name>
    <dbReference type="NCBI Taxonomy" id="2711"/>
    <lineage>
        <taxon>Eukaryota</taxon>
        <taxon>Viridiplantae</taxon>
        <taxon>Streptophyta</taxon>
        <taxon>Embryophyta</taxon>
        <taxon>Tracheophyta</taxon>
        <taxon>Spermatophyta</taxon>
        <taxon>Magnoliopsida</taxon>
        <taxon>eudicotyledons</taxon>
        <taxon>Gunneridae</taxon>
        <taxon>Pentapetalae</taxon>
        <taxon>rosids</taxon>
        <taxon>malvids</taxon>
        <taxon>Sapindales</taxon>
        <taxon>Rutaceae</taxon>
        <taxon>Aurantioideae</taxon>
        <taxon>Citrus</taxon>
    </lineage>
</organism>
<gene>
    <name evidence="1" type="ORF">CISIN_1g041796mg</name>
</gene>
<dbReference type="AlphaFoldDB" id="A0A067D9H2"/>
<evidence type="ECO:0000313" key="2">
    <source>
        <dbReference type="Proteomes" id="UP000027120"/>
    </source>
</evidence>
<name>A0A067D9H2_CITSI</name>
<sequence length="82" mass="9690">MAPKYLLCSTTVTPRNLTEQFTTTAQYAAFIDPVIVISSSLSKSMIFFRFLRTEPSYILVCMERRRRIFFSNRNCYLKWGVY</sequence>
<evidence type="ECO:0000313" key="1">
    <source>
        <dbReference type="EMBL" id="KDO38170.1"/>
    </source>
</evidence>
<reference evidence="1 2" key="1">
    <citation type="submission" date="2014-04" db="EMBL/GenBank/DDBJ databases">
        <authorList>
            <consortium name="International Citrus Genome Consortium"/>
            <person name="Gmitter F."/>
            <person name="Chen C."/>
            <person name="Farmerie W."/>
            <person name="Harkins T."/>
            <person name="Desany B."/>
            <person name="Mohiuddin M."/>
            <person name="Kodira C."/>
            <person name="Borodovsky M."/>
            <person name="Lomsadze A."/>
            <person name="Burns P."/>
            <person name="Jenkins J."/>
            <person name="Prochnik S."/>
            <person name="Shu S."/>
            <person name="Chapman J."/>
            <person name="Pitluck S."/>
            <person name="Schmutz J."/>
            <person name="Rokhsar D."/>
        </authorList>
    </citation>
    <scope>NUCLEOTIDE SEQUENCE</scope>
</reference>